<evidence type="ECO:0000256" key="1">
    <source>
        <dbReference type="ARBA" id="ARBA00008791"/>
    </source>
</evidence>
<dbReference type="PANTHER" id="PTHR46268">
    <property type="entry name" value="STRESS RESPONSE PROTEIN NHAX"/>
    <property type="match status" value="1"/>
</dbReference>
<dbReference type="CDD" id="cd00293">
    <property type="entry name" value="USP-like"/>
    <property type="match status" value="1"/>
</dbReference>
<keyword evidence="4" id="KW-1185">Reference proteome</keyword>
<name>A0A1G9HNM9_9BACT</name>
<evidence type="ECO:0000313" key="3">
    <source>
        <dbReference type="EMBL" id="SDL14568.1"/>
    </source>
</evidence>
<dbReference type="SUPFAM" id="SSF52402">
    <property type="entry name" value="Adenine nucleotide alpha hydrolases-like"/>
    <property type="match status" value="2"/>
</dbReference>
<proteinExistence type="inferred from homology"/>
<dbReference type="Proteomes" id="UP000198901">
    <property type="component" value="Unassembled WGS sequence"/>
</dbReference>
<dbReference type="PRINTS" id="PR01438">
    <property type="entry name" value="UNVRSLSTRESS"/>
</dbReference>
<dbReference type="OrthoDB" id="1522603at2"/>
<dbReference type="PANTHER" id="PTHR46268:SF6">
    <property type="entry name" value="UNIVERSAL STRESS PROTEIN UP12"/>
    <property type="match status" value="1"/>
</dbReference>
<dbReference type="InterPro" id="IPR006015">
    <property type="entry name" value="Universal_stress_UspA"/>
</dbReference>
<dbReference type="EMBL" id="FNGS01000001">
    <property type="protein sequence ID" value="SDL14568.1"/>
    <property type="molecule type" value="Genomic_DNA"/>
</dbReference>
<feature type="domain" description="UspA" evidence="2">
    <location>
        <begin position="1"/>
        <end position="136"/>
    </location>
</feature>
<comment type="similarity">
    <text evidence="1">Belongs to the universal stress protein A family.</text>
</comment>
<organism evidence="3 4">
    <name type="scientific">Siphonobacter aquaeclarae</name>
    <dbReference type="NCBI Taxonomy" id="563176"/>
    <lineage>
        <taxon>Bacteria</taxon>
        <taxon>Pseudomonadati</taxon>
        <taxon>Bacteroidota</taxon>
        <taxon>Cytophagia</taxon>
        <taxon>Cytophagales</taxon>
        <taxon>Cytophagaceae</taxon>
        <taxon>Siphonobacter</taxon>
    </lineage>
</organism>
<dbReference type="Pfam" id="PF00582">
    <property type="entry name" value="Usp"/>
    <property type="match status" value="1"/>
</dbReference>
<dbReference type="InterPro" id="IPR006016">
    <property type="entry name" value="UspA"/>
</dbReference>
<dbReference type="Gene3D" id="3.40.50.12370">
    <property type="match status" value="1"/>
</dbReference>
<protein>
    <submittedName>
        <fullName evidence="3">Nucleotide-binding universal stress protein, UspA family</fullName>
    </submittedName>
</protein>
<gene>
    <name evidence="3" type="ORF">SAMN04488090_0139</name>
</gene>
<evidence type="ECO:0000313" key="4">
    <source>
        <dbReference type="Proteomes" id="UP000198901"/>
    </source>
</evidence>
<dbReference type="RefSeq" id="WP_093196517.1">
    <property type="nucleotide sequence ID" value="NZ_FNGS01000001.1"/>
</dbReference>
<reference evidence="3 4" key="1">
    <citation type="submission" date="2016-10" db="EMBL/GenBank/DDBJ databases">
        <authorList>
            <person name="de Groot N.N."/>
        </authorList>
    </citation>
    <scope>NUCLEOTIDE SEQUENCE [LARGE SCALE GENOMIC DNA]</scope>
    <source>
        <strain evidence="3 4">DSM 21668</strain>
    </source>
</reference>
<accession>A0A1G9HNM9</accession>
<dbReference type="STRING" id="563176.SAMN04488090_0139"/>
<evidence type="ECO:0000259" key="2">
    <source>
        <dbReference type="Pfam" id="PF00582"/>
    </source>
</evidence>
<dbReference type="AlphaFoldDB" id="A0A1G9HNM9"/>
<sequence>MKKVLLLTDFSDAARNAIHFAQTLFRDTPVEFSLLHVYQIETDALYAAAYLLDEAKDASFQHLHEELNAITDIPAIHSYRLLNAPGTPVTVVGSLLEREGYDLVVVGATGAGLFPVLGSVATGLIRSAETNVLVVPESAKNKAIRQVVLAVPYPGTLPSADVLKPLLDIKAIGKAELTALSIVETNFDHAEKGDFEEHRRDLAAQFGDGQATPYFIMDDNIGHGIETYLENNQVDLLVTVPHRKSLLDVLWNRSVTRQLAYNPLVPLLALHDGN</sequence>